<dbReference type="KEGG" id="eln:NRG857_21015"/>
<dbReference type="EMBL" id="CP001855">
    <property type="protein sequence ID" value="ADR29611.1"/>
    <property type="molecule type" value="Genomic_DNA"/>
</dbReference>
<reference evidence="1 2" key="1">
    <citation type="journal article" date="2010" name="BMC Genomics">
        <title>Genome sequence of adherent-invasive Escherichia coli and comparative genomic analysis with other E. coli pathotypes.</title>
        <authorList>
            <person name="Nash J.H."/>
            <person name="Villegas A."/>
            <person name="Kropinski A.M."/>
            <person name="Aguilar-Valenzuela R."/>
            <person name="Konczy P."/>
            <person name="Mascarenhas M."/>
            <person name="Ziebell K."/>
            <person name="Torres A.G."/>
            <person name="Karmali M.A."/>
            <person name="Coombes B.K."/>
        </authorList>
    </citation>
    <scope>NUCLEOTIDE SEQUENCE [LARGE SCALE GENOMIC DNA]</scope>
    <source>
        <strain evidence="2">NRG 857C / AIEC</strain>
    </source>
</reference>
<proteinExistence type="predicted"/>
<protein>
    <submittedName>
        <fullName evidence="1">Uncharacterized protein</fullName>
    </submittedName>
</protein>
<dbReference type="HOGENOM" id="CLU_080712_0_0_6"/>
<dbReference type="AlphaFoldDB" id="A0A0H3EQ84"/>
<dbReference type="Proteomes" id="UP000008614">
    <property type="component" value="Chromosome"/>
</dbReference>
<sequence length="289" mass="33610">MDVFKISVDTQQVHKITQENFDLATKKQAPWYQPINGHRGWFAVCPACDNPIQIIGMLERDAPYGKHFFPTAGAVAVPLKGRVDKEEYEWCPYASKNKSLTKDARRAEGSELALLIKKTLIEQFDRVIYLLEKGIGMRISGALAKQMLEDYRLAEGWRYRGATRQNIPWVFAYMMQAKWVKGRIFYDKNILEELCTKRTDLIFNDKGKLTTKDEKKFCDLSFSFIKHRRHVEQHTLSESIEFNIANSKQETVYKKTIAFEYGDFLRLINSKNEAYRKMDLVDLARSVLA</sequence>
<evidence type="ECO:0000313" key="1">
    <source>
        <dbReference type="EMBL" id="ADR29611.1"/>
    </source>
</evidence>
<organism evidence="1 2">
    <name type="scientific">Escherichia coli O83:H1 (strain NRG 857C / AIEC)</name>
    <dbReference type="NCBI Taxonomy" id="685038"/>
    <lineage>
        <taxon>Bacteria</taxon>
        <taxon>Pseudomonadati</taxon>
        <taxon>Pseudomonadota</taxon>
        <taxon>Gammaproteobacteria</taxon>
        <taxon>Enterobacterales</taxon>
        <taxon>Enterobacteriaceae</taxon>
        <taxon>Escherichia</taxon>
    </lineage>
</organism>
<dbReference type="PATRIC" id="fig|685038.3.peg.4291"/>
<accession>A0A0H3EQ84</accession>
<evidence type="ECO:0000313" key="2">
    <source>
        <dbReference type="Proteomes" id="UP000008614"/>
    </source>
</evidence>
<gene>
    <name evidence="1" type="ordered locus">NRG857_21015</name>
</gene>
<name>A0A0H3EQ84_ECO8N</name>
<dbReference type="RefSeq" id="WP_000382296.1">
    <property type="nucleotide sequence ID" value="NC_017634.1"/>
</dbReference>
<keyword evidence="2" id="KW-1185">Reference proteome</keyword>